<comment type="caution">
    <text evidence="1">The sequence shown here is derived from an EMBL/GenBank/DDBJ whole genome shotgun (WGS) entry which is preliminary data.</text>
</comment>
<dbReference type="EMBL" id="MU003524">
    <property type="protein sequence ID" value="KAF2466627.1"/>
    <property type="molecule type" value="Genomic_DNA"/>
</dbReference>
<organism evidence="1 2">
    <name type="scientific">Lindgomyces ingoldianus</name>
    <dbReference type="NCBI Taxonomy" id="673940"/>
    <lineage>
        <taxon>Eukaryota</taxon>
        <taxon>Fungi</taxon>
        <taxon>Dikarya</taxon>
        <taxon>Ascomycota</taxon>
        <taxon>Pezizomycotina</taxon>
        <taxon>Dothideomycetes</taxon>
        <taxon>Pleosporomycetidae</taxon>
        <taxon>Pleosporales</taxon>
        <taxon>Lindgomycetaceae</taxon>
        <taxon>Lindgomyces</taxon>
    </lineage>
</organism>
<accession>A0ACB6QKH8</accession>
<name>A0ACB6QKH8_9PLEO</name>
<evidence type="ECO:0000313" key="1">
    <source>
        <dbReference type="EMBL" id="KAF2466627.1"/>
    </source>
</evidence>
<sequence length="483" mass="55099">MSGISYLGYCWEVARSHKHIHSRRLHEAHEEHPVVRVGPNWLSFGKAQAAKDIYGYTSSCSKAAIYDSLSGGGRHLVNISDKSKHSARRRMVAAAYAPRHSEKWEKSIVESMAHLLTQMDRRCTSPLKHGQEVDPNELSFEAMHWSNLFTFEVVIKIGMSKDMRWLEAGNDLVEIANADGITKKISAVQCLHAGSRAAAVLVWDTQRFRLYQSIAKRLSTKYAKHLEQATDWRKAVTEITRERMERFKNGEVLDDLFQPMMVGRRGDDPDINDQDRIAEVDQMINGGGDGPAISLCSTLYYLVKNPVTLGRLREEIDNALSPSDHIAPWSKVRSLEYLKACIDESMRLSPPVATDLLRKTPPEGLKVDTEMVPRNTTVSISAYSAHRDPDLFEDPESFRPERWLIRGEDKLKEMRAVFIPFSLGTRACIGRNITIVVQTVFLATLVKRYEFALPGPNWEMEFEEYFNLWPVKLPLKVWRRDVV</sequence>
<keyword evidence="2" id="KW-1185">Reference proteome</keyword>
<evidence type="ECO:0000313" key="2">
    <source>
        <dbReference type="Proteomes" id="UP000799755"/>
    </source>
</evidence>
<gene>
    <name evidence="1" type="ORF">BDR25DRAFT_293554</name>
</gene>
<reference evidence="1" key="1">
    <citation type="journal article" date="2020" name="Stud. Mycol.">
        <title>101 Dothideomycetes genomes: a test case for predicting lifestyles and emergence of pathogens.</title>
        <authorList>
            <person name="Haridas S."/>
            <person name="Albert R."/>
            <person name="Binder M."/>
            <person name="Bloem J."/>
            <person name="Labutti K."/>
            <person name="Salamov A."/>
            <person name="Andreopoulos B."/>
            <person name="Baker S."/>
            <person name="Barry K."/>
            <person name="Bills G."/>
            <person name="Bluhm B."/>
            <person name="Cannon C."/>
            <person name="Castanera R."/>
            <person name="Culley D."/>
            <person name="Daum C."/>
            <person name="Ezra D."/>
            <person name="Gonzalez J."/>
            <person name="Henrissat B."/>
            <person name="Kuo A."/>
            <person name="Liang C."/>
            <person name="Lipzen A."/>
            <person name="Lutzoni F."/>
            <person name="Magnuson J."/>
            <person name="Mondo S."/>
            <person name="Nolan M."/>
            <person name="Ohm R."/>
            <person name="Pangilinan J."/>
            <person name="Park H.-J."/>
            <person name="Ramirez L."/>
            <person name="Alfaro M."/>
            <person name="Sun H."/>
            <person name="Tritt A."/>
            <person name="Yoshinaga Y."/>
            <person name="Zwiers L.-H."/>
            <person name="Turgeon B."/>
            <person name="Goodwin S."/>
            <person name="Spatafora J."/>
            <person name="Crous P."/>
            <person name="Grigoriev I."/>
        </authorList>
    </citation>
    <scope>NUCLEOTIDE SEQUENCE</scope>
    <source>
        <strain evidence="1">ATCC 200398</strain>
    </source>
</reference>
<protein>
    <submittedName>
        <fullName evidence="1">Benzoate 4-monooxygenase cytochrome P450</fullName>
    </submittedName>
</protein>
<proteinExistence type="predicted"/>
<dbReference type="Proteomes" id="UP000799755">
    <property type="component" value="Unassembled WGS sequence"/>
</dbReference>